<evidence type="ECO:0000256" key="5">
    <source>
        <dbReference type="ARBA" id="ARBA00022792"/>
    </source>
</evidence>
<evidence type="ECO:0000256" key="8">
    <source>
        <dbReference type="ARBA" id="ARBA00023136"/>
    </source>
</evidence>
<proteinExistence type="inferred from homology"/>
<dbReference type="AlphaFoldDB" id="A0A7S0ZIR5"/>
<name>A0A7S0ZIR5_9RHOD</name>
<keyword evidence="4" id="KW-0679">Respiratory chain</keyword>
<keyword evidence="8" id="KW-0472">Membrane</keyword>
<comment type="subcellular location">
    <subcellularLocation>
        <location evidence="1">Mitochondrion inner membrane</location>
        <topology evidence="1">Peripheral membrane protein</topology>
        <orientation evidence="1">Matrix side</orientation>
    </subcellularLocation>
</comment>
<comment type="similarity">
    <text evidence="2">Belongs to the complex I NDUFA5 subunit family.</text>
</comment>
<evidence type="ECO:0000256" key="3">
    <source>
        <dbReference type="ARBA" id="ARBA00022448"/>
    </source>
</evidence>
<evidence type="ECO:0000256" key="1">
    <source>
        <dbReference type="ARBA" id="ARBA00004443"/>
    </source>
</evidence>
<protein>
    <recommendedName>
        <fullName evidence="10">NADH dehydrogenase [ubiquinone] 1 alpha subcomplex subunit 5</fullName>
    </recommendedName>
</protein>
<dbReference type="GO" id="GO:0005743">
    <property type="term" value="C:mitochondrial inner membrane"/>
    <property type="evidence" value="ECO:0007669"/>
    <property type="project" value="UniProtKB-SubCell"/>
</dbReference>
<dbReference type="Pfam" id="PF04716">
    <property type="entry name" value="ETC_C1_NDUFA5"/>
    <property type="match status" value="1"/>
</dbReference>
<sequence length="132" mass="15044">MYFTRIVSRCAPNWVSSSGSRFPPPTGLLPDTDARGTLMELYKATLETVKSIPLYSKYRVNVERTTRHRMKLVEDTENIADLELKIGVGMIEEVILQAKDELQLIPFMIEKQPWNNPDGTQAHPISKIDLID</sequence>
<gene>
    <name evidence="9" type="ORF">TOLI1172_LOCUS7506</name>
</gene>
<keyword evidence="7" id="KW-0496">Mitochondrion</keyword>
<organism evidence="9">
    <name type="scientific">Timspurckia oligopyrenoides</name>
    <dbReference type="NCBI Taxonomy" id="708627"/>
    <lineage>
        <taxon>Eukaryota</taxon>
        <taxon>Rhodophyta</taxon>
        <taxon>Bangiophyceae</taxon>
        <taxon>Porphyridiales</taxon>
        <taxon>Porphyridiaceae</taxon>
        <taxon>Timspurckia</taxon>
    </lineage>
</organism>
<dbReference type="PANTHER" id="PTHR12653">
    <property type="entry name" value="NADH-UBIQUINONE OXIDOREDUCTASE 13 KD-B SUBUNIT"/>
    <property type="match status" value="1"/>
</dbReference>
<dbReference type="GO" id="GO:0022904">
    <property type="term" value="P:respiratory electron transport chain"/>
    <property type="evidence" value="ECO:0007669"/>
    <property type="project" value="InterPro"/>
</dbReference>
<keyword evidence="6" id="KW-0249">Electron transport</keyword>
<accession>A0A7S0ZIR5</accession>
<keyword evidence="3" id="KW-0813">Transport</keyword>
<evidence type="ECO:0000313" key="9">
    <source>
        <dbReference type="EMBL" id="CAD8823110.1"/>
    </source>
</evidence>
<evidence type="ECO:0000256" key="7">
    <source>
        <dbReference type="ARBA" id="ARBA00023128"/>
    </source>
</evidence>
<dbReference type="EMBL" id="HBFP01010450">
    <property type="protein sequence ID" value="CAD8823110.1"/>
    <property type="molecule type" value="Transcribed_RNA"/>
</dbReference>
<evidence type="ECO:0008006" key="10">
    <source>
        <dbReference type="Google" id="ProtNLM"/>
    </source>
</evidence>
<dbReference type="PANTHER" id="PTHR12653:SF0">
    <property type="entry name" value="NADH DEHYDROGENASE [UBIQUINONE] 1 ALPHA SUBCOMPLEX SUBUNIT 5"/>
    <property type="match status" value="1"/>
</dbReference>
<reference evidence="9" key="1">
    <citation type="submission" date="2021-01" db="EMBL/GenBank/DDBJ databases">
        <authorList>
            <person name="Corre E."/>
            <person name="Pelletier E."/>
            <person name="Niang G."/>
            <person name="Scheremetjew M."/>
            <person name="Finn R."/>
            <person name="Kale V."/>
            <person name="Holt S."/>
            <person name="Cochrane G."/>
            <person name="Meng A."/>
            <person name="Brown T."/>
            <person name="Cohen L."/>
        </authorList>
    </citation>
    <scope>NUCLEOTIDE SEQUENCE</scope>
    <source>
        <strain evidence="9">CCMP3278</strain>
    </source>
</reference>
<evidence type="ECO:0000256" key="2">
    <source>
        <dbReference type="ARBA" id="ARBA00010261"/>
    </source>
</evidence>
<evidence type="ECO:0000256" key="4">
    <source>
        <dbReference type="ARBA" id="ARBA00022660"/>
    </source>
</evidence>
<evidence type="ECO:0000256" key="6">
    <source>
        <dbReference type="ARBA" id="ARBA00022982"/>
    </source>
</evidence>
<dbReference type="InterPro" id="IPR006806">
    <property type="entry name" value="NDUFA5"/>
</dbReference>
<keyword evidence="5" id="KW-0999">Mitochondrion inner membrane</keyword>